<proteinExistence type="predicted"/>
<protein>
    <submittedName>
        <fullName evidence="1">Uncharacterized protein</fullName>
    </submittedName>
</protein>
<organism evidence="1 2">
    <name type="scientific">Calocera viscosa (strain TUFC12733)</name>
    <dbReference type="NCBI Taxonomy" id="1330018"/>
    <lineage>
        <taxon>Eukaryota</taxon>
        <taxon>Fungi</taxon>
        <taxon>Dikarya</taxon>
        <taxon>Basidiomycota</taxon>
        <taxon>Agaricomycotina</taxon>
        <taxon>Dacrymycetes</taxon>
        <taxon>Dacrymycetales</taxon>
        <taxon>Dacrymycetaceae</taxon>
        <taxon>Calocera</taxon>
    </lineage>
</organism>
<dbReference type="AlphaFoldDB" id="A0A167NJ52"/>
<keyword evidence="2" id="KW-1185">Reference proteome</keyword>
<evidence type="ECO:0000313" key="1">
    <source>
        <dbReference type="EMBL" id="KZO97771.1"/>
    </source>
</evidence>
<dbReference type="EMBL" id="KV417278">
    <property type="protein sequence ID" value="KZO97771.1"/>
    <property type="molecule type" value="Genomic_DNA"/>
</dbReference>
<gene>
    <name evidence="1" type="ORF">CALVIDRAFT_60207</name>
</gene>
<evidence type="ECO:0000313" key="2">
    <source>
        <dbReference type="Proteomes" id="UP000076738"/>
    </source>
</evidence>
<dbReference type="Proteomes" id="UP000076738">
    <property type="component" value="Unassembled WGS sequence"/>
</dbReference>
<reference evidence="1 2" key="1">
    <citation type="journal article" date="2016" name="Mol. Biol. Evol.">
        <title>Comparative Genomics of Early-Diverging Mushroom-Forming Fungi Provides Insights into the Origins of Lignocellulose Decay Capabilities.</title>
        <authorList>
            <person name="Nagy L.G."/>
            <person name="Riley R."/>
            <person name="Tritt A."/>
            <person name="Adam C."/>
            <person name="Daum C."/>
            <person name="Floudas D."/>
            <person name="Sun H."/>
            <person name="Yadav J.S."/>
            <person name="Pangilinan J."/>
            <person name="Larsson K.H."/>
            <person name="Matsuura K."/>
            <person name="Barry K."/>
            <person name="Labutti K."/>
            <person name="Kuo R."/>
            <person name="Ohm R.A."/>
            <person name="Bhattacharya S.S."/>
            <person name="Shirouzu T."/>
            <person name="Yoshinaga Y."/>
            <person name="Martin F.M."/>
            <person name="Grigoriev I.V."/>
            <person name="Hibbett D.S."/>
        </authorList>
    </citation>
    <scope>NUCLEOTIDE SEQUENCE [LARGE SCALE GENOMIC DNA]</scope>
    <source>
        <strain evidence="1 2">TUFC12733</strain>
    </source>
</reference>
<accession>A0A167NJ52</accession>
<sequence length="80" mass="9065">MMAATTRRGLPLGTAIWVGIAFKLRSICLMNGCSRPPEHVYVIHNQLLYHHNRDQPTVPLSRDLSHIYRRQMASGAGRPK</sequence>
<name>A0A167NJ52_CALVF</name>